<dbReference type="EMBL" id="CP000614">
    <property type="protein sequence ID" value="ABO54161.1"/>
    <property type="molecule type" value="Genomic_DNA"/>
</dbReference>
<evidence type="ECO:0000313" key="3">
    <source>
        <dbReference type="Proteomes" id="UP000002287"/>
    </source>
</evidence>
<evidence type="ECO:0000313" key="2">
    <source>
        <dbReference type="EMBL" id="ABO57465.1"/>
    </source>
</evidence>
<reference evidence="3" key="2">
    <citation type="submission" date="2007-03" db="EMBL/GenBank/DDBJ databases">
        <title>Complete sequence of chromosome 2 of Burkholderia vietnamiensis G4.</title>
        <authorList>
            <consortium name="US DOE Joint Genome Institute"/>
            <person name="Copeland A."/>
            <person name="Lucas S."/>
            <person name="Lapidus A."/>
            <person name="Barry K."/>
            <person name="Detter J.C."/>
            <person name="Glavina del Rio T."/>
            <person name="Hammon N."/>
            <person name="Israni S."/>
            <person name="Dalin E."/>
            <person name="Tice H."/>
            <person name="Pitluck S."/>
            <person name="Chain P."/>
            <person name="Malfatti S."/>
            <person name="Shin M."/>
            <person name="Vergez L."/>
            <person name="Schmutz J."/>
            <person name="Larimer F."/>
            <person name="Land M."/>
            <person name="Hauser L."/>
            <person name="Kyrpides N."/>
            <person name="Tiedje J."/>
            <person name="Richardson P."/>
        </authorList>
    </citation>
    <scope>NUCLEOTIDE SEQUENCE [LARGE SCALE GENOMIC DNA]</scope>
    <source>
        <strain evidence="3">G4 / LMG 22486</strain>
    </source>
</reference>
<protein>
    <submittedName>
        <fullName evidence="1">Uncharacterized protein</fullName>
    </submittedName>
</protein>
<dbReference type="HOGENOM" id="CLU_2300510_0_0_4"/>
<gene>
    <name evidence="1" type="ordered locus">Bcep1808_1150</name>
    <name evidence="2" type="ordered locus">Bcep1808_4501</name>
</gene>
<name>A4JD08_BURVG</name>
<dbReference type="eggNOG" id="ENOG5033GR1">
    <property type="taxonomic scope" value="Bacteria"/>
</dbReference>
<evidence type="ECO:0000313" key="1">
    <source>
        <dbReference type="EMBL" id="ABO54161.1"/>
    </source>
</evidence>
<dbReference type="KEGG" id="bvi:Bcep1808_1150"/>
<accession>A4JD08</accession>
<dbReference type="EMBL" id="CP000615">
    <property type="protein sequence ID" value="ABO57465.1"/>
    <property type="molecule type" value="Genomic_DNA"/>
</dbReference>
<dbReference type="AlphaFoldDB" id="A4JD08"/>
<organism evidence="1 3">
    <name type="scientific">Burkholderia vietnamiensis (strain G4 / LMG 22486)</name>
    <name type="common">Burkholderia cepacia (strain R1808)</name>
    <dbReference type="NCBI Taxonomy" id="269482"/>
    <lineage>
        <taxon>Bacteria</taxon>
        <taxon>Pseudomonadati</taxon>
        <taxon>Pseudomonadota</taxon>
        <taxon>Betaproteobacteria</taxon>
        <taxon>Burkholderiales</taxon>
        <taxon>Burkholderiaceae</taxon>
        <taxon>Burkholderia</taxon>
        <taxon>Burkholderia cepacia complex</taxon>
    </lineage>
</organism>
<dbReference type="Proteomes" id="UP000002287">
    <property type="component" value="Chromosome 2"/>
</dbReference>
<reference evidence="1" key="3">
    <citation type="submission" date="2007-03" db="EMBL/GenBank/DDBJ databases">
        <title>Complete sequence of Chromosome1 of Burkholderia vietnamiensis G4.</title>
        <authorList>
            <consortium name="US DOE Joint Genome Institute"/>
            <person name="Copeland A."/>
            <person name="Lucas S."/>
            <person name="Lapidus A."/>
            <person name="Barry K."/>
            <person name="Detter J.C."/>
            <person name="Glavina del Rio T."/>
            <person name="Hammon N."/>
            <person name="Israni S."/>
            <person name="Dalin E."/>
            <person name="Tice H."/>
            <person name="Pitluck S."/>
            <person name="Chain P."/>
            <person name="Malfatti S."/>
            <person name="Shin M."/>
            <person name="Vergez L."/>
            <person name="Schmutz J."/>
            <person name="Larimer F."/>
            <person name="Land M."/>
            <person name="Hauser L."/>
            <person name="Kyrpides N."/>
            <person name="Tiedje J."/>
            <person name="Richardson P."/>
        </authorList>
    </citation>
    <scope>NUCLEOTIDE SEQUENCE</scope>
    <source>
        <strain evidence="1">G4</strain>
    </source>
</reference>
<reference evidence="2" key="4">
    <citation type="submission" date="2007-03" db="EMBL/GenBank/DDBJ databases">
        <title>Complete sequence of Chromosome2 of Burkholderia vietnamiensis G4.</title>
        <authorList>
            <consortium name="US DOE Joint Genome Institute"/>
            <person name="Copeland A."/>
            <person name="Lucas S."/>
            <person name="Lapidus A."/>
            <person name="Barry K."/>
            <person name="Detter J.C."/>
            <person name="Glavina del Rio T."/>
            <person name="Hammon N."/>
            <person name="Israni S."/>
            <person name="Dalin E."/>
            <person name="Tice H."/>
            <person name="Pitluck S."/>
            <person name="Chain P."/>
            <person name="Malfatti S."/>
            <person name="Shin M."/>
            <person name="Vergez L."/>
            <person name="Schmutz J."/>
            <person name="Larimer F."/>
            <person name="Land M."/>
            <person name="Hauser L."/>
            <person name="Kyrpides N."/>
            <person name="Tiedje J."/>
            <person name="Richardson P."/>
        </authorList>
    </citation>
    <scope>NUCLEOTIDE SEQUENCE</scope>
    <source>
        <strain evidence="2">G4</strain>
    </source>
</reference>
<sequence length="99" mass="10909">MTKLWMLNIQGPDDVVAAPSKEDADKVASAFNAYWSAYLAKQRAQSVADGRNPDHWPTVTAVVIEWDGSASEHAESVAKYWPEYAEYLKFDAARTGASS</sequence>
<dbReference type="Proteomes" id="UP000002287">
    <property type="component" value="Chromosome 1"/>
</dbReference>
<dbReference type="KEGG" id="bvi:Bcep1808_4501"/>
<reference evidence="3" key="1">
    <citation type="submission" date="2007-03" db="EMBL/GenBank/DDBJ databases">
        <title>Complete sequence of chromosome 1 of Burkholderia vietnamiensis G4.</title>
        <authorList>
            <consortium name="US DOE Joint Genome Institute"/>
            <person name="Copeland A."/>
            <person name="Lucas S."/>
            <person name="Lapidus A."/>
            <person name="Barry K."/>
            <person name="Detter J.C."/>
            <person name="Glavina del Rio T."/>
            <person name="Hammon N."/>
            <person name="Israni S."/>
            <person name="Dalin E."/>
            <person name="Tice H."/>
            <person name="Pitluck S."/>
            <person name="Chain P."/>
            <person name="Malfatti S."/>
            <person name="Shin M."/>
            <person name="Vergez L."/>
            <person name="Schmutz J."/>
            <person name="Larimer F."/>
            <person name="Land M."/>
            <person name="Hauser L."/>
            <person name="Kyrpides N."/>
            <person name="Tiedje J."/>
            <person name="Richardson P."/>
        </authorList>
    </citation>
    <scope>NUCLEOTIDE SEQUENCE [LARGE SCALE GENOMIC DNA]</scope>
    <source>
        <strain evidence="3">G4 / LMG 22486</strain>
    </source>
</reference>
<proteinExistence type="predicted"/>